<organism evidence="1 2">
    <name type="scientific">Micromonospora palomenae</name>
    <dbReference type="NCBI Taxonomy" id="1461247"/>
    <lineage>
        <taxon>Bacteria</taxon>
        <taxon>Bacillati</taxon>
        <taxon>Actinomycetota</taxon>
        <taxon>Actinomycetes</taxon>
        <taxon>Micromonosporales</taxon>
        <taxon>Micromonosporaceae</taxon>
        <taxon>Micromonospora</taxon>
    </lineage>
</organism>
<keyword evidence="2" id="KW-1185">Reference proteome</keyword>
<comment type="caution">
    <text evidence="1">The sequence shown here is derived from an EMBL/GenBank/DDBJ whole genome shotgun (WGS) entry which is preliminary data.</text>
</comment>
<name>A0A561WER1_9ACTN</name>
<dbReference type="AlphaFoldDB" id="A0A561WER1"/>
<gene>
    <name evidence="1" type="ORF">FHX75_12870</name>
</gene>
<reference evidence="1 2" key="1">
    <citation type="submission" date="2019-06" db="EMBL/GenBank/DDBJ databases">
        <title>Sequencing the genomes of 1000 actinobacteria strains.</title>
        <authorList>
            <person name="Klenk H.-P."/>
        </authorList>
    </citation>
    <scope>NUCLEOTIDE SEQUENCE [LARGE SCALE GENOMIC DNA]</scope>
    <source>
        <strain evidence="1 2">DSM 102131</strain>
    </source>
</reference>
<protein>
    <submittedName>
        <fullName evidence="1">Uncharacterized protein</fullName>
    </submittedName>
</protein>
<evidence type="ECO:0000313" key="1">
    <source>
        <dbReference type="EMBL" id="TWG22347.1"/>
    </source>
</evidence>
<dbReference type="Proteomes" id="UP000319927">
    <property type="component" value="Unassembled WGS sequence"/>
</dbReference>
<accession>A0A561WER1</accession>
<evidence type="ECO:0000313" key="2">
    <source>
        <dbReference type="Proteomes" id="UP000319927"/>
    </source>
</evidence>
<sequence length="40" mass="4514">MVHRVTGVAQRCDNIVRRPTKQIDAIEGHGDWVGWIGWVG</sequence>
<dbReference type="EMBL" id="VIXA01000002">
    <property type="protein sequence ID" value="TWG22347.1"/>
    <property type="molecule type" value="Genomic_DNA"/>
</dbReference>
<proteinExistence type="predicted"/>